<keyword evidence="2" id="KW-1185">Reference proteome</keyword>
<gene>
    <name evidence="1" type="ORF">F4821DRAFT_137958</name>
</gene>
<proteinExistence type="predicted"/>
<dbReference type="Proteomes" id="UP001497680">
    <property type="component" value="Unassembled WGS sequence"/>
</dbReference>
<comment type="caution">
    <text evidence="1">The sequence shown here is derived from an EMBL/GenBank/DDBJ whole genome shotgun (WGS) entry which is preliminary data.</text>
</comment>
<evidence type="ECO:0000313" key="1">
    <source>
        <dbReference type="EMBL" id="KAI6092619.1"/>
    </source>
</evidence>
<accession>A0ACC0DIP0</accession>
<sequence length="140" mass="14972">MGTPFLLLFLFQLFPPNLRSHSHQGTPKNTTISVRSPSNHLLSLQYVLRCDLLNLLGRKINGVAAKKSWRGCGSHIPAALAGVPEDQWCTCEPRVAVDGKAYPPSAKMQIPGLSWLGSMFGGGSGSGGEQAKETKGKGEL</sequence>
<name>A0ACC0DIP0_9PEZI</name>
<evidence type="ECO:0000313" key="2">
    <source>
        <dbReference type="Proteomes" id="UP001497680"/>
    </source>
</evidence>
<protein>
    <submittedName>
        <fullName evidence="1">Uncharacterized protein</fullName>
    </submittedName>
</protein>
<organism evidence="1 2">
    <name type="scientific">Hypoxylon rubiginosum</name>
    <dbReference type="NCBI Taxonomy" id="110542"/>
    <lineage>
        <taxon>Eukaryota</taxon>
        <taxon>Fungi</taxon>
        <taxon>Dikarya</taxon>
        <taxon>Ascomycota</taxon>
        <taxon>Pezizomycotina</taxon>
        <taxon>Sordariomycetes</taxon>
        <taxon>Xylariomycetidae</taxon>
        <taxon>Xylariales</taxon>
        <taxon>Hypoxylaceae</taxon>
        <taxon>Hypoxylon</taxon>
    </lineage>
</organism>
<reference evidence="1 2" key="1">
    <citation type="journal article" date="2022" name="New Phytol.">
        <title>Ecological generalism drives hyperdiversity of secondary metabolite gene clusters in xylarialean endophytes.</title>
        <authorList>
            <person name="Franco M.E.E."/>
            <person name="Wisecaver J.H."/>
            <person name="Arnold A.E."/>
            <person name="Ju Y.M."/>
            <person name="Slot J.C."/>
            <person name="Ahrendt S."/>
            <person name="Moore L.P."/>
            <person name="Eastman K.E."/>
            <person name="Scott K."/>
            <person name="Konkel Z."/>
            <person name="Mondo S.J."/>
            <person name="Kuo A."/>
            <person name="Hayes R.D."/>
            <person name="Haridas S."/>
            <person name="Andreopoulos B."/>
            <person name="Riley R."/>
            <person name="LaButti K."/>
            <person name="Pangilinan J."/>
            <person name="Lipzen A."/>
            <person name="Amirebrahimi M."/>
            <person name="Yan J."/>
            <person name="Adam C."/>
            <person name="Keymanesh K."/>
            <person name="Ng V."/>
            <person name="Louie K."/>
            <person name="Northen T."/>
            <person name="Drula E."/>
            <person name="Henrissat B."/>
            <person name="Hsieh H.M."/>
            <person name="Youens-Clark K."/>
            <person name="Lutzoni F."/>
            <person name="Miadlikowska J."/>
            <person name="Eastwood D.C."/>
            <person name="Hamelin R.C."/>
            <person name="Grigoriev I.V."/>
            <person name="U'Ren J.M."/>
        </authorList>
    </citation>
    <scope>NUCLEOTIDE SEQUENCE [LARGE SCALE GENOMIC DNA]</scope>
    <source>
        <strain evidence="1 2">ER1909</strain>
    </source>
</reference>
<dbReference type="EMBL" id="MU394283">
    <property type="protein sequence ID" value="KAI6092619.1"/>
    <property type="molecule type" value="Genomic_DNA"/>
</dbReference>